<proteinExistence type="predicted"/>
<feature type="compositionally biased region" description="Polar residues" evidence="2">
    <location>
        <begin position="731"/>
        <end position="740"/>
    </location>
</feature>
<evidence type="ECO:0000256" key="2">
    <source>
        <dbReference type="SAM" id="MobiDB-lite"/>
    </source>
</evidence>
<keyword evidence="3" id="KW-1133">Transmembrane helix</keyword>
<dbReference type="Gene3D" id="1.25.40.70">
    <property type="entry name" value="Phosphatidylinositol 3-kinase, accessory domain (PIK)"/>
    <property type="match status" value="1"/>
</dbReference>
<keyword evidence="1" id="KW-0175">Coiled coil</keyword>
<evidence type="ECO:0008006" key="6">
    <source>
        <dbReference type="Google" id="ProtNLM"/>
    </source>
</evidence>
<reference evidence="4" key="1">
    <citation type="submission" date="2017-08" db="EMBL/GenBank/DDBJ databases">
        <authorList>
            <person name="Imhoff J.F."/>
            <person name="Rahn T."/>
            <person name="Kuenzel S."/>
            <person name="Neulinger S.C."/>
        </authorList>
    </citation>
    <scope>NUCLEOTIDE SEQUENCE</scope>
    <source>
        <strain evidence="4">DSM 11080</strain>
    </source>
</reference>
<feature type="coiled-coil region" evidence="1">
    <location>
        <begin position="276"/>
        <end position="342"/>
    </location>
</feature>
<sequence>MIDPDPEAHRSGFSPRRNALMRLDGASAGPYGGLGLDGPRLRLRDYLFLRPYGRQLLTPAAAAWIGSAWVLILLMASLEGFVWGMIGLSLVPAETAWLGPPIGLFLFALLFAVVWVVDASLITSEKPRLSGQALRESGPLLRWLLGLLVRVGIVAISLYVTAPFIEKLIRADDIAAWHQSQVEHYFDQRAEILREQVDERIAQLETGFQARIAGLEQQIGRIDEAIATERQRRERIRAEYQPEIEVLTRDLAEARQRVGDEVFGRDGRPAGYGPEARKWNARAELLAETLESKRNELEERVAPIDARIGALQQQLSEINAALAELRIEEQALRERIRAEIEAEQPPPAPPELTFAARSKALTALRESSGEQGVPHFETVEGFAQAALGVLFFALIALKLFEPPAVQAYYSESVQSQYRKYLAGGLADIPGFAHHDDPARRLSPAEFARRWEQWERSPDAFLAAYRDELDAKASLDRLDADREHEHELLSRRRESIDHQLALEHRQRESELAVREQELQLRLGQFKERLDSETRRQRMRDEWALEQEHQEQLEANREAQRARREQRIDALQQRLEQHRSARAACRDQQLSLTRTLAEYREAISATAQTLRSVEARIDAQQPALRTLRSDLEEAERQRAAKGVSGWLSAPARRSRRLRRGIRRIERLLAPEYRLLDASRGRLTVLETEHEQLRRSLEEQRATEDELQRRCDDERSALEHLLLEPPPQLRSDAASPTTASANGDSRDSPATKITSV</sequence>
<protein>
    <recommendedName>
        <fullName evidence="6">DUF4407 domain-containing protein</fullName>
    </recommendedName>
</protein>
<dbReference type="InterPro" id="IPR042236">
    <property type="entry name" value="PI3K_accessory_sf"/>
</dbReference>
<keyword evidence="3" id="KW-0472">Membrane</keyword>
<reference evidence="4" key="2">
    <citation type="journal article" date="2020" name="Microorganisms">
        <title>Osmotic Adaptation and Compatible Solute Biosynthesis of Phototrophic Bacteria as Revealed from Genome Analyses.</title>
        <authorList>
            <person name="Imhoff J.F."/>
            <person name="Rahn T."/>
            <person name="Kunzel S."/>
            <person name="Keller A."/>
            <person name="Neulinger S.C."/>
        </authorList>
    </citation>
    <scope>NUCLEOTIDE SEQUENCE</scope>
    <source>
        <strain evidence="4">DSM 11080</strain>
    </source>
</reference>
<dbReference type="AlphaFoldDB" id="A0AAJ0XAK2"/>
<comment type="caution">
    <text evidence="4">The sequence shown here is derived from an EMBL/GenBank/DDBJ whole genome shotgun (WGS) entry which is preliminary data.</text>
</comment>
<organism evidence="4 5">
    <name type="scientific">Halochromatium glycolicum</name>
    <dbReference type="NCBI Taxonomy" id="85075"/>
    <lineage>
        <taxon>Bacteria</taxon>
        <taxon>Pseudomonadati</taxon>
        <taxon>Pseudomonadota</taxon>
        <taxon>Gammaproteobacteria</taxon>
        <taxon>Chromatiales</taxon>
        <taxon>Chromatiaceae</taxon>
        <taxon>Halochromatium</taxon>
    </lineage>
</organism>
<gene>
    <name evidence="4" type="ORF">CKO40_12905</name>
</gene>
<evidence type="ECO:0000313" key="5">
    <source>
        <dbReference type="Proteomes" id="UP001296776"/>
    </source>
</evidence>
<dbReference type="RefSeq" id="WP_200346639.1">
    <property type="nucleotide sequence ID" value="NZ_NRSJ01000022.1"/>
</dbReference>
<evidence type="ECO:0000256" key="3">
    <source>
        <dbReference type="SAM" id="Phobius"/>
    </source>
</evidence>
<feature type="transmembrane region" description="Helical" evidence="3">
    <location>
        <begin position="98"/>
        <end position="119"/>
    </location>
</feature>
<feature type="transmembrane region" description="Helical" evidence="3">
    <location>
        <begin position="140"/>
        <end position="160"/>
    </location>
</feature>
<name>A0AAJ0XAK2_9GAMM</name>
<dbReference type="InterPro" id="IPR025519">
    <property type="entry name" value="DUF4407"/>
</dbReference>
<feature type="region of interest" description="Disordered" evidence="2">
    <location>
        <begin position="713"/>
        <end position="753"/>
    </location>
</feature>
<dbReference type="EMBL" id="NRSJ01000022">
    <property type="protein sequence ID" value="MBK1705423.1"/>
    <property type="molecule type" value="Genomic_DNA"/>
</dbReference>
<dbReference type="Proteomes" id="UP001296776">
    <property type="component" value="Unassembled WGS sequence"/>
</dbReference>
<evidence type="ECO:0000313" key="4">
    <source>
        <dbReference type="EMBL" id="MBK1705423.1"/>
    </source>
</evidence>
<dbReference type="Pfam" id="PF14362">
    <property type="entry name" value="DUF4407"/>
    <property type="match status" value="1"/>
</dbReference>
<accession>A0AAJ0XAK2</accession>
<keyword evidence="5" id="KW-1185">Reference proteome</keyword>
<evidence type="ECO:0000256" key="1">
    <source>
        <dbReference type="SAM" id="Coils"/>
    </source>
</evidence>
<feature type="transmembrane region" description="Helical" evidence="3">
    <location>
        <begin position="56"/>
        <end position="78"/>
    </location>
</feature>
<keyword evidence="3" id="KW-0812">Transmembrane</keyword>
<feature type="coiled-coil region" evidence="1">
    <location>
        <begin position="514"/>
        <end position="614"/>
    </location>
</feature>